<proteinExistence type="predicted"/>
<dbReference type="EMBL" id="SDRB02003692">
    <property type="protein sequence ID" value="THG17130.1"/>
    <property type="molecule type" value="Genomic_DNA"/>
</dbReference>
<reference evidence="2" key="2">
    <citation type="submission" date="2019-04" db="EMBL/GenBank/DDBJ databases">
        <authorList>
            <person name="Wei C."/>
            <person name="Yang H."/>
            <person name="Wang S."/>
            <person name="Gao L."/>
            <person name="Liu C."/>
            <person name="Zhao J."/>
            <person name="Xia E."/>
            <person name="Wan X."/>
        </authorList>
    </citation>
    <scope>NUCLEOTIDE SEQUENCE</scope>
    <source>
        <tissue evidence="2">Leaf</tissue>
    </source>
</reference>
<accession>A0A4S4EKL0</accession>
<dbReference type="AlphaFoldDB" id="A0A4S4EKL0"/>
<sequence length="140" mass="16035">MNRSTLTAIPTAVKSRFDGGSGFVSLVEEYQVFDVMPQRPVVHYAPPYPDVYGSSYGYRKPETHQVILEKKNYESATEYANDGNYRVYGAENNAEADEFVKTKHSGYKVYEEDVDAEADDFIKYEHKKCQLGKSMSMDRF</sequence>
<evidence type="ECO:0000313" key="2">
    <source>
        <dbReference type="EMBL" id="THG17130.1"/>
    </source>
</evidence>
<dbReference type="EMBL" id="SDRB02007136">
    <property type="protein sequence ID" value="THG11652.1"/>
    <property type="molecule type" value="Genomic_DNA"/>
</dbReference>
<evidence type="ECO:0000313" key="1">
    <source>
        <dbReference type="EMBL" id="THG11652.1"/>
    </source>
</evidence>
<name>A0A4S4EKL0_CAMSN</name>
<comment type="caution">
    <text evidence="2">The sequence shown here is derived from an EMBL/GenBank/DDBJ whole genome shotgun (WGS) entry which is preliminary data.</text>
</comment>
<evidence type="ECO:0000313" key="3">
    <source>
        <dbReference type="Proteomes" id="UP000306102"/>
    </source>
</evidence>
<protein>
    <submittedName>
        <fullName evidence="2">Uncharacterized protein</fullName>
    </submittedName>
</protein>
<organism evidence="2 3">
    <name type="scientific">Camellia sinensis var. sinensis</name>
    <name type="common">China tea</name>
    <dbReference type="NCBI Taxonomy" id="542762"/>
    <lineage>
        <taxon>Eukaryota</taxon>
        <taxon>Viridiplantae</taxon>
        <taxon>Streptophyta</taxon>
        <taxon>Embryophyta</taxon>
        <taxon>Tracheophyta</taxon>
        <taxon>Spermatophyta</taxon>
        <taxon>Magnoliopsida</taxon>
        <taxon>eudicotyledons</taxon>
        <taxon>Gunneridae</taxon>
        <taxon>Pentapetalae</taxon>
        <taxon>asterids</taxon>
        <taxon>Ericales</taxon>
        <taxon>Theaceae</taxon>
        <taxon>Camellia</taxon>
    </lineage>
</organism>
<keyword evidence="3" id="KW-1185">Reference proteome</keyword>
<reference evidence="2 3" key="1">
    <citation type="journal article" date="2018" name="Proc. Natl. Acad. Sci. U.S.A.">
        <title>Draft genome sequence of Camellia sinensis var. sinensis provides insights into the evolution of the tea genome and tea quality.</title>
        <authorList>
            <person name="Wei C."/>
            <person name="Yang H."/>
            <person name="Wang S."/>
            <person name="Zhao J."/>
            <person name="Liu C."/>
            <person name="Gao L."/>
            <person name="Xia E."/>
            <person name="Lu Y."/>
            <person name="Tai Y."/>
            <person name="She G."/>
            <person name="Sun J."/>
            <person name="Cao H."/>
            <person name="Tong W."/>
            <person name="Gao Q."/>
            <person name="Li Y."/>
            <person name="Deng W."/>
            <person name="Jiang X."/>
            <person name="Wang W."/>
            <person name="Chen Q."/>
            <person name="Zhang S."/>
            <person name="Li H."/>
            <person name="Wu J."/>
            <person name="Wang P."/>
            <person name="Li P."/>
            <person name="Shi C."/>
            <person name="Zheng F."/>
            <person name="Jian J."/>
            <person name="Huang B."/>
            <person name="Shan D."/>
            <person name="Shi M."/>
            <person name="Fang C."/>
            <person name="Yue Y."/>
            <person name="Li F."/>
            <person name="Li D."/>
            <person name="Wei S."/>
            <person name="Han B."/>
            <person name="Jiang C."/>
            <person name="Yin Y."/>
            <person name="Xia T."/>
            <person name="Zhang Z."/>
            <person name="Bennetzen J.L."/>
            <person name="Zhao S."/>
            <person name="Wan X."/>
        </authorList>
    </citation>
    <scope>NUCLEOTIDE SEQUENCE [LARGE SCALE GENOMIC DNA]</scope>
    <source>
        <strain evidence="3">cv. Shuchazao</strain>
        <tissue evidence="2">Leaf</tissue>
    </source>
</reference>
<gene>
    <name evidence="1" type="ORF">TEA_005899</name>
    <name evidence="2" type="ORF">TEA_008208</name>
</gene>
<dbReference type="Proteomes" id="UP000306102">
    <property type="component" value="Unassembled WGS sequence"/>
</dbReference>